<keyword evidence="15" id="KW-1185">Reference proteome</keyword>
<feature type="transmembrane region" description="Helical" evidence="12">
    <location>
        <begin position="91"/>
        <end position="110"/>
    </location>
</feature>
<dbReference type="AlphaFoldDB" id="A0A8C4SQY1"/>
<evidence type="ECO:0000256" key="12">
    <source>
        <dbReference type="SAM" id="Phobius"/>
    </source>
</evidence>
<dbReference type="PANTHER" id="PTHR24234:SF9">
    <property type="entry name" value="G-PROTEIN COUPLED RECEPTOR 132-RELATED"/>
    <property type="match status" value="1"/>
</dbReference>
<dbReference type="PRINTS" id="PR00237">
    <property type="entry name" value="GPCRRHODOPSN"/>
</dbReference>
<evidence type="ECO:0000256" key="11">
    <source>
        <dbReference type="RuleBase" id="RU000688"/>
    </source>
</evidence>
<reference evidence="14" key="3">
    <citation type="submission" date="2025-09" db="UniProtKB">
        <authorList>
            <consortium name="Ensembl"/>
        </authorList>
    </citation>
    <scope>IDENTIFICATION</scope>
</reference>
<feature type="transmembrane region" description="Helical" evidence="12">
    <location>
        <begin position="259"/>
        <end position="279"/>
    </location>
</feature>
<keyword evidence="6 12" id="KW-0472">Membrane</keyword>
<comment type="subcellular location">
    <subcellularLocation>
        <location evidence="1">Cell membrane</location>
        <topology evidence="1">Multi-pass membrane protein</topology>
    </subcellularLocation>
</comment>
<dbReference type="GO" id="GO:0004930">
    <property type="term" value="F:G protein-coupled receptor activity"/>
    <property type="evidence" value="ECO:0007669"/>
    <property type="project" value="UniProtKB-KW"/>
</dbReference>
<evidence type="ECO:0000256" key="10">
    <source>
        <dbReference type="ARBA" id="ARBA00023224"/>
    </source>
</evidence>
<reference evidence="14" key="2">
    <citation type="submission" date="2025-08" db="UniProtKB">
        <authorList>
            <consortium name="Ensembl"/>
        </authorList>
    </citation>
    <scope>IDENTIFICATION</scope>
</reference>
<dbReference type="PRINTS" id="PR01157">
    <property type="entry name" value="P2YPURNOCPTR"/>
</dbReference>
<evidence type="ECO:0000256" key="2">
    <source>
        <dbReference type="ARBA" id="ARBA00022475"/>
    </source>
</evidence>
<dbReference type="SUPFAM" id="SSF81321">
    <property type="entry name" value="Family A G protein-coupled receptor-like"/>
    <property type="match status" value="1"/>
</dbReference>
<feature type="transmembrane region" description="Helical" evidence="12">
    <location>
        <begin position="52"/>
        <end position="71"/>
    </location>
</feature>
<evidence type="ECO:0000256" key="5">
    <source>
        <dbReference type="ARBA" id="ARBA00023040"/>
    </source>
</evidence>
<dbReference type="GO" id="GO:0005886">
    <property type="term" value="C:plasma membrane"/>
    <property type="evidence" value="ECO:0007669"/>
    <property type="project" value="UniProtKB-SubCell"/>
</dbReference>
<evidence type="ECO:0000256" key="4">
    <source>
        <dbReference type="ARBA" id="ARBA00022989"/>
    </source>
</evidence>
<dbReference type="InterPro" id="IPR000276">
    <property type="entry name" value="GPCR_Rhodpsn"/>
</dbReference>
<dbReference type="Gene3D" id="1.20.1070.10">
    <property type="entry name" value="Rhodopsin 7-helix transmembrane proteins"/>
    <property type="match status" value="1"/>
</dbReference>
<keyword evidence="10 11" id="KW-0807">Transducer</keyword>
<feature type="domain" description="G-protein coupled receptors family 1 profile" evidence="13">
    <location>
        <begin position="31"/>
        <end position="277"/>
    </location>
</feature>
<evidence type="ECO:0000256" key="1">
    <source>
        <dbReference type="ARBA" id="ARBA00004651"/>
    </source>
</evidence>
<keyword evidence="8 11" id="KW-0675">Receptor</keyword>
<feature type="transmembrane region" description="Helical" evidence="12">
    <location>
        <begin position="171"/>
        <end position="194"/>
    </location>
</feature>
<dbReference type="Proteomes" id="UP000694620">
    <property type="component" value="Chromosome 16"/>
</dbReference>
<feature type="transmembrane region" description="Helical" evidence="12">
    <location>
        <begin position="131"/>
        <end position="151"/>
    </location>
</feature>
<evidence type="ECO:0000256" key="8">
    <source>
        <dbReference type="ARBA" id="ARBA00023170"/>
    </source>
</evidence>
<evidence type="ECO:0000313" key="14">
    <source>
        <dbReference type="Ensembl" id="ENSECRP00000018357.1"/>
    </source>
</evidence>
<keyword evidence="2" id="KW-1003">Cell membrane</keyword>
<sequence>MNNSNCSQSNASDKVLFVAVYSCVVIIGVPTNSLAVWSLYQVRHAVRTVPVYLVNLAMADLVYGCTLPLWITYFMKEHQWELGRAACQLSGFLFFINMYASIYFVCCIAVDRYLAIVHPVRWRNIHTAKGAIVISIFGWVFLGVSQMPVFLSDMTKGQLCVDYYLITKSDAIRIFIMVFLGFIIPTLILTYSYLTSLKALKRTVSNVGETLCIRYLLGIALLLFLLCFGPFNLMLLFFAVNALVNGLCCLTRSPFFMCYRVTVALTSCSCFIDPLLYIFTCKEVKNRLKLNAIYRCLEREWFKR</sequence>
<accession>A0A8C4SQY1</accession>
<dbReference type="PANTHER" id="PTHR24234">
    <property type="entry name" value="LYSOPHOSPHATIDIC ACID RECEPTOR 5/SPHINGOSYLPHOSPHORYLCHOLINE RECEPTOR"/>
    <property type="match status" value="1"/>
</dbReference>
<keyword evidence="9" id="KW-0325">Glycoprotein</keyword>
<evidence type="ECO:0000313" key="15">
    <source>
        <dbReference type="Proteomes" id="UP000694620"/>
    </source>
</evidence>
<feature type="transmembrane region" description="Helical" evidence="12">
    <location>
        <begin position="215"/>
        <end position="239"/>
    </location>
</feature>
<evidence type="ECO:0000256" key="6">
    <source>
        <dbReference type="ARBA" id="ARBA00023136"/>
    </source>
</evidence>
<keyword evidence="5 11" id="KW-0297">G-protein coupled receptor</keyword>
<name>A0A8C4SQY1_ERPCA</name>
<dbReference type="Ensembl" id="ENSECRT00000018728.1">
    <property type="protein sequence ID" value="ENSECRP00000018357.1"/>
    <property type="gene ID" value="ENSECRG00000012273.1"/>
</dbReference>
<evidence type="ECO:0000256" key="7">
    <source>
        <dbReference type="ARBA" id="ARBA00023157"/>
    </source>
</evidence>
<evidence type="ECO:0000256" key="3">
    <source>
        <dbReference type="ARBA" id="ARBA00022692"/>
    </source>
</evidence>
<keyword evidence="7" id="KW-1015">Disulfide bond</keyword>
<evidence type="ECO:0000259" key="13">
    <source>
        <dbReference type="PROSITE" id="PS50262"/>
    </source>
</evidence>
<protein>
    <recommendedName>
        <fullName evidence="13">G-protein coupled receptors family 1 profile domain-containing protein</fullName>
    </recommendedName>
</protein>
<comment type="similarity">
    <text evidence="11">Belongs to the G-protein coupled receptor 1 family.</text>
</comment>
<dbReference type="GeneTree" id="ENSGT01150000286937"/>
<keyword evidence="4 12" id="KW-1133">Transmembrane helix</keyword>
<evidence type="ECO:0000256" key="9">
    <source>
        <dbReference type="ARBA" id="ARBA00023180"/>
    </source>
</evidence>
<dbReference type="InterPro" id="IPR017452">
    <property type="entry name" value="GPCR_Rhodpsn_7TM"/>
</dbReference>
<feature type="transmembrane region" description="Helical" evidence="12">
    <location>
        <begin position="15"/>
        <end position="40"/>
    </location>
</feature>
<keyword evidence="3 11" id="KW-0812">Transmembrane</keyword>
<dbReference type="Pfam" id="PF00001">
    <property type="entry name" value="7tm_1"/>
    <property type="match status" value="1"/>
</dbReference>
<dbReference type="PROSITE" id="PS00237">
    <property type="entry name" value="G_PROTEIN_RECEP_F1_1"/>
    <property type="match status" value="1"/>
</dbReference>
<organism evidence="14 15">
    <name type="scientific">Erpetoichthys calabaricus</name>
    <name type="common">Rope fish</name>
    <name type="synonym">Calamoichthys calabaricus</name>
    <dbReference type="NCBI Taxonomy" id="27687"/>
    <lineage>
        <taxon>Eukaryota</taxon>
        <taxon>Metazoa</taxon>
        <taxon>Chordata</taxon>
        <taxon>Craniata</taxon>
        <taxon>Vertebrata</taxon>
        <taxon>Euteleostomi</taxon>
        <taxon>Actinopterygii</taxon>
        <taxon>Polypteriformes</taxon>
        <taxon>Polypteridae</taxon>
        <taxon>Erpetoichthys</taxon>
    </lineage>
</organism>
<reference evidence="14" key="1">
    <citation type="submission" date="2021-06" db="EMBL/GenBank/DDBJ databases">
        <authorList>
            <consortium name="Wellcome Sanger Institute Data Sharing"/>
        </authorList>
    </citation>
    <scope>NUCLEOTIDE SEQUENCE [LARGE SCALE GENOMIC DNA]</scope>
</reference>
<dbReference type="PROSITE" id="PS50262">
    <property type="entry name" value="G_PROTEIN_RECEP_F1_2"/>
    <property type="match status" value="1"/>
</dbReference>
<proteinExistence type="inferred from homology"/>